<comment type="caution">
    <text evidence="4">The sequence shown here is derived from an EMBL/GenBank/DDBJ whole genome shotgun (WGS) entry which is preliminary data.</text>
</comment>
<dbReference type="GO" id="GO:0003774">
    <property type="term" value="F:cytoskeletal motor activity"/>
    <property type="evidence" value="ECO:0007669"/>
    <property type="project" value="InterPro"/>
</dbReference>
<dbReference type="InterPro" id="IPR036429">
    <property type="entry name" value="SpoA-like_sf"/>
</dbReference>
<organism evidence="4 5">
    <name type="scientific">Candidatus Endonucleibacter bathymodioli</name>
    <dbReference type="NCBI Taxonomy" id="539814"/>
    <lineage>
        <taxon>Bacteria</taxon>
        <taxon>Pseudomonadati</taxon>
        <taxon>Pseudomonadota</taxon>
        <taxon>Gammaproteobacteria</taxon>
        <taxon>Oceanospirillales</taxon>
        <taxon>Endozoicomonadaceae</taxon>
        <taxon>Candidatus Endonucleibacter</taxon>
    </lineage>
</organism>
<dbReference type="GO" id="GO:0030254">
    <property type="term" value="P:protein secretion by the type III secretion system"/>
    <property type="evidence" value="ECO:0007669"/>
    <property type="project" value="InterPro"/>
</dbReference>
<dbReference type="InterPro" id="IPR001543">
    <property type="entry name" value="FliN-like_C"/>
</dbReference>
<protein>
    <submittedName>
        <fullName evidence="4">Type III secretion system cytoplasmic ring protein SctQ</fullName>
    </submittedName>
</protein>
<feature type="domain" description="Flagellar motor switch protein FliN-like C-terminal" evidence="3">
    <location>
        <begin position="265"/>
        <end position="332"/>
    </location>
</feature>
<evidence type="ECO:0000313" key="4">
    <source>
        <dbReference type="EMBL" id="MDP0588596.1"/>
    </source>
</evidence>
<gene>
    <name evidence="4" type="primary">sctQ</name>
    <name evidence="4" type="ORF">QS748_05145</name>
</gene>
<comment type="similarity">
    <text evidence="1">Belongs to the FliN/MopA/SpaO family.</text>
</comment>
<keyword evidence="5" id="KW-1185">Reference proteome</keyword>
<dbReference type="EMBL" id="JASXSV010000006">
    <property type="protein sequence ID" value="MDP0588596.1"/>
    <property type="molecule type" value="Genomic_DNA"/>
</dbReference>
<sequence length="334" mass="36996">MVDKLPELARFSKEYAHLSRILAYRQKEYSVAIADHKCKLQLSPCDNQPSMDCRLLLNINNVSVALELDSGFVSLLLPWKLGDNVLLVPNDLLMAALHYSLDSTLQQLANVFNVPFSLSGVEAGKANGSSIGLMITVNTGGSVCTGRLEANDTIIALLNKMPSRSSSKAKVPFLASIALGRSLLTKIELNSIVVGDVVFLQQRVDEQHLIIRLNRNTAFIGEVKGSQVIIQQRMPPMDDEQDSDPEEQQKQKSLQESQEQDGVDLSDLSVELLFEVGQQQFSVNDLQSLQPGFIFELDRSIDQPVRIRVNGKVVAECELVQIENRLGAKVIRLK</sequence>
<dbReference type="GO" id="GO:0009425">
    <property type="term" value="C:bacterial-type flagellum basal body"/>
    <property type="evidence" value="ECO:0007669"/>
    <property type="project" value="InterPro"/>
</dbReference>
<evidence type="ECO:0000259" key="3">
    <source>
        <dbReference type="Pfam" id="PF01052"/>
    </source>
</evidence>
<dbReference type="SUPFAM" id="SSF101801">
    <property type="entry name" value="Surface presentation of antigens (SPOA)"/>
    <property type="match status" value="1"/>
</dbReference>
<dbReference type="Pfam" id="PF01052">
    <property type="entry name" value="FliMN_C"/>
    <property type="match status" value="1"/>
</dbReference>
<dbReference type="GO" id="GO:0050918">
    <property type="term" value="P:positive chemotaxis"/>
    <property type="evidence" value="ECO:0007669"/>
    <property type="project" value="TreeGrafter"/>
</dbReference>
<dbReference type="GO" id="GO:0071978">
    <property type="term" value="P:bacterial-type flagellum-dependent swarming motility"/>
    <property type="evidence" value="ECO:0007669"/>
    <property type="project" value="TreeGrafter"/>
</dbReference>
<dbReference type="Proteomes" id="UP001178148">
    <property type="component" value="Unassembled WGS sequence"/>
</dbReference>
<dbReference type="PANTHER" id="PTHR30034">
    <property type="entry name" value="FLAGELLAR MOTOR SWITCH PROTEIN FLIM"/>
    <property type="match status" value="1"/>
</dbReference>
<evidence type="ECO:0000256" key="2">
    <source>
        <dbReference type="SAM" id="MobiDB-lite"/>
    </source>
</evidence>
<name>A0AA90P0B2_9GAMM</name>
<dbReference type="PANTHER" id="PTHR30034:SF6">
    <property type="entry name" value="YOP PROTEINS TRANSLOCATION PROTEIN Q"/>
    <property type="match status" value="1"/>
</dbReference>
<feature type="region of interest" description="Disordered" evidence="2">
    <location>
        <begin position="236"/>
        <end position="262"/>
    </location>
</feature>
<feature type="compositionally biased region" description="Acidic residues" evidence="2">
    <location>
        <begin position="237"/>
        <end position="246"/>
    </location>
</feature>
<accession>A0AA90P0B2</accession>
<proteinExistence type="inferred from homology"/>
<dbReference type="PRINTS" id="PR00956">
    <property type="entry name" value="FLGMOTORFLIN"/>
</dbReference>
<dbReference type="InterPro" id="IPR001172">
    <property type="entry name" value="FliN_T3SS_HrcQb"/>
</dbReference>
<dbReference type="NCBIfam" id="TIGR02551">
    <property type="entry name" value="SpaO_YscQ"/>
    <property type="match status" value="1"/>
</dbReference>
<dbReference type="Gene3D" id="2.30.330.10">
    <property type="entry name" value="SpoA-like"/>
    <property type="match status" value="1"/>
</dbReference>
<dbReference type="InterPro" id="IPR013385">
    <property type="entry name" value="T3SS_SpaO/YscQ/SpaO"/>
</dbReference>
<dbReference type="AlphaFoldDB" id="A0AA90P0B2"/>
<reference evidence="4 5" key="1">
    <citation type="journal article" date="2023" name="bioRxiv">
        <title>An intranuclear bacterial parasite of deep-sea mussels expresses apoptosis inhibitors acquired from its host.</title>
        <authorList>
            <person name="Gonzalez Porras M.A."/>
            <person name="Assie A."/>
            <person name="Tietjen M."/>
            <person name="Violette M."/>
            <person name="Kleiner M."/>
            <person name="Gruber-Vodicka H."/>
            <person name="Dubilier N."/>
            <person name="Leisch N."/>
        </authorList>
    </citation>
    <scope>NUCLEOTIDE SEQUENCE [LARGE SCALE GENOMIC DNA]</scope>
    <source>
        <strain evidence="4">IAP13</strain>
    </source>
</reference>
<evidence type="ECO:0000256" key="1">
    <source>
        <dbReference type="ARBA" id="ARBA00009226"/>
    </source>
</evidence>
<evidence type="ECO:0000313" key="5">
    <source>
        <dbReference type="Proteomes" id="UP001178148"/>
    </source>
</evidence>